<dbReference type="InterPro" id="IPR039608">
    <property type="entry name" value="VQ_1/10"/>
</dbReference>
<evidence type="ECO:0000313" key="2">
    <source>
        <dbReference type="EMBL" id="KAL0906015.1"/>
    </source>
</evidence>
<protein>
    <recommendedName>
        <fullName evidence="1">VQ domain-containing protein</fullName>
    </recommendedName>
</protein>
<organism evidence="2 3">
    <name type="scientific">Dendrobium thyrsiflorum</name>
    <name type="common">Pinecone-like raceme dendrobium</name>
    <name type="synonym">Orchid</name>
    <dbReference type="NCBI Taxonomy" id="117978"/>
    <lineage>
        <taxon>Eukaryota</taxon>
        <taxon>Viridiplantae</taxon>
        <taxon>Streptophyta</taxon>
        <taxon>Embryophyta</taxon>
        <taxon>Tracheophyta</taxon>
        <taxon>Spermatophyta</taxon>
        <taxon>Magnoliopsida</taxon>
        <taxon>Liliopsida</taxon>
        <taxon>Asparagales</taxon>
        <taxon>Orchidaceae</taxon>
        <taxon>Epidendroideae</taxon>
        <taxon>Malaxideae</taxon>
        <taxon>Dendrobiinae</taxon>
        <taxon>Dendrobium</taxon>
    </lineage>
</organism>
<dbReference type="EMBL" id="JANQDX010000018">
    <property type="protein sequence ID" value="KAL0906015.1"/>
    <property type="molecule type" value="Genomic_DNA"/>
</dbReference>
<evidence type="ECO:0000313" key="3">
    <source>
        <dbReference type="Proteomes" id="UP001552299"/>
    </source>
</evidence>
<dbReference type="AlphaFoldDB" id="A0ABD0U206"/>
<reference evidence="2 3" key="1">
    <citation type="journal article" date="2024" name="Plant Biotechnol. J.">
        <title>Dendrobium thyrsiflorum genome and its molecular insights into genes involved in important horticultural traits.</title>
        <authorList>
            <person name="Chen B."/>
            <person name="Wang J.Y."/>
            <person name="Zheng P.J."/>
            <person name="Li K.L."/>
            <person name="Liang Y.M."/>
            <person name="Chen X.F."/>
            <person name="Zhang C."/>
            <person name="Zhao X."/>
            <person name="He X."/>
            <person name="Zhang G.Q."/>
            <person name="Liu Z.J."/>
            <person name="Xu Q."/>
        </authorList>
    </citation>
    <scope>NUCLEOTIDE SEQUENCE [LARGE SCALE GENOMIC DNA]</scope>
    <source>
        <strain evidence="2">GZMU011</strain>
    </source>
</reference>
<evidence type="ECO:0000259" key="1">
    <source>
        <dbReference type="Pfam" id="PF05678"/>
    </source>
</evidence>
<name>A0ABD0U206_DENTH</name>
<accession>A0ABD0U206</accession>
<proteinExistence type="predicted"/>
<dbReference type="Proteomes" id="UP001552299">
    <property type="component" value="Unassembled WGS sequence"/>
</dbReference>
<feature type="domain" description="VQ" evidence="1">
    <location>
        <begin position="18"/>
        <end position="42"/>
    </location>
</feature>
<sequence>MASAGEEGAAPAMVKVIVTRFVETDAVQFKSVVQSLTGKDSTVADNGWNDPTVKVGREGGAAAGIVAGAALSTVMKDRGCADRPTI</sequence>
<dbReference type="PANTHER" id="PTHR34777">
    <property type="entry name" value="VQ MOTIF-CONTAINING PROTEIN 10"/>
    <property type="match status" value="1"/>
</dbReference>
<dbReference type="PANTHER" id="PTHR34777:SF1">
    <property type="entry name" value="VQ MOTIF-CONTAINING PROTEIN 10"/>
    <property type="match status" value="1"/>
</dbReference>
<dbReference type="Pfam" id="PF05678">
    <property type="entry name" value="VQ"/>
    <property type="match status" value="1"/>
</dbReference>
<gene>
    <name evidence="2" type="ORF">M5K25_024475</name>
</gene>
<keyword evidence="3" id="KW-1185">Reference proteome</keyword>
<comment type="caution">
    <text evidence="2">The sequence shown here is derived from an EMBL/GenBank/DDBJ whole genome shotgun (WGS) entry which is preliminary data.</text>
</comment>
<dbReference type="InterPro" id="IPR008889">
    <property type="entry name" value="VQ"/>
</dbReference>